<protein>
    <submittedName>
        <fullName evidence="1">Uncharacterized protein</fullName>
    </submittedName>
</protein>
<dbReference type="AlphaFoldDB" id="A0A0K8PZK9"/>
<dbReference type="RefSeq" id="WP_236711958.1">
    <property type="nucleotide sequence ID" value="NZ_DF968533.1"/>
</dbReference>
<keyword evidence="2" id="KW-1185">Reference proteome</keyword>
<name>A0A0K8PZK9_STRAJ</name>
<dbReference type="Proteomes" id="UP000053859">
    <property type="component" value="Unassembled WGS sequence"/>
</dbReference>
<evidence type="ECO:0000313" key="2">
    <source>
        <dbReference type="Proteomes" id="UP000053859"/>
    </source>
</evidence>
<proteinExistence type="predicted"/>
<evidence type="ECO:0000313" key="1">
    <source>
        <dbReference type="EMBL" id="GAP53153.1"/>
    </source>
</evidence>
<dbReference type="EMBL" id="DF968533">
    <property type="protein sequence ID" value="GAP53153.1"/>
    <property type="molecule type" value="Genomic_DNA"/>
</dbReference>
<sequence>MVLRIRDWPGIPVPEFVRDRVKGCSDPQRLEVWARRAVHATNVEDLFADDGA</sequence>
<gene>
    <name evidence="1" type="ORF">SAZU_8034</name>
</gene>
<reference evidence="1" key="1">
    <citation type="journal article" date="2015" name="Genome Announc.">
        <title>Draft Genome Sequence of Thiostrepton-Producing Streptomyces azureus ATCC 14921.</title>
        <authorList>
            <person name="Sakihara K."/>
            <person name="Maeda J."/>
            <person name="Tashiro K."/>
            <person name="Fujino Y."/>
            <person name="Kuhara S."/>
            <person name="Ohshima T."/>
            <person name="Ogata S."/>
            <person name="Doi K."/>
        </authorList>
    </citation>
    <scope>NUCLEOTIDE SEQUENCE [LARGE SCALE GENOMIC DNA]</scope>
    <source>
        <strain evidence="1">ATCC14921</strain>
    </source>
</reference>
<organism evidence="1 2">
    <name type="scientific">Streptomyces azureus</name>
    <dbReference type="NCBI Taxonomy" id="146537"/>
    <lineage>
        <taxon>Bacteria</taxon>
        <taxon>Bacillati</taxon>
        <taxon>Actinomycetota</taxon>
        <taxon>Actinomycetes</taxon>
        <taxon>Kitasatosporales</taxon>
        <taxon>Streptomycetaceae</taxon>
        <taxon>Streptomyces</taxon>
    </lineage>
</organism>
<accession>A0A0K8PZK9</accession>